<dbReference type="Pfam" id="PF01352">
    <property type="entry name" value="KRAB"/>
    <property type="match status" value="2"/>
</dbReference>
<dbReference type="InterPro" id="IPR001909">
    <property type="entry name" value="KRAB"/>
</dbReference>
<protein>
    <submittedName>
        <fullName evidence="3">Zinc finger protein 560-like isoform X1</fullName>
    </submittedName>
</protein>
<keyword evidence="2" id="KW-1185">Reference proteome</keyword>
<evidence type="ECO:0000313" key="3">
    <source>
        <dbReference type="RefSeq" id="XP_060041676.1"/>
    </source>
</evidence>
<dbReference type="InterPro" id="IPR050169">
    <property type="entry name" value="Krueppel_C2H2_ZnF"/>
</dbReference>
<accession>A0ABM3WYM6</accession>
<dbReference type="SMART" id="SM00349">
    <property type="entry name" value="KRAB"/>
    <property type="match status" value="2"/>
</dbReference>
<dbReference type="Gene3D" id="6.10.140.140">
    <property type="match status" value="2"/>
</dbReference>
<reference evidence="2" key="1">
    <citation type="submission" date="2025-05" db="UniProtKB">
        <authorList>
            <consortium name="RefSeq"/>
        </authorList>
    </citation>
    <scope>NUCLEOTIDE SEQUENCE [LARGE SCALE GENOMIC DNA]</scope>
</reference>
<reference evidence="3" key="2">
    <citation type="submission" date="2025-08" db="UniProtKB">
        <authorList>
            <consortium name="RefSeq"/>
        </authorList>
    </citation>
    <scope>IDENTIFICATION</scope>
</reference>
<dbReference type="RefSeq" id="XP_060041676.1">
    <property type="nucleotide sequence ID" value="XM_060185693.1"/>
</dbReference>
<feature type="domain" description="KRAB" evidence="1">
    <location>
        <begin position="93"/>
        <end position="157"/>
    </location>
</feature>
<dbReference type="GeneID" id="132536794"/>
<dbReference type="PANTHER" id="PTHR23232:SF133">
    <property type="entry name" value="RIKEN CDNA 1700020N01 GENE"/>
    <property type="match status" value="1"/>
</dbReference>
<evidence type="ECO:0000259" key="1">
    <source>
        <dbReference type="PROSITE" id="PS50805"/>
    </source>
</evidence>
<name>A0ABM3WYM6_ERIEU</name>
<feature type="domain" description="KRAB" evidence="1">
    <location>
        <begin position="25"/>
        <end position="102"/>
    </location>
</feature>
<dbReference type="SUPFAM" id="SSF109640">
    <property type="entry name" value="KRAB domain (Kruppel-associated box)"/>
    <property type="match status" value="2"/>
</dbReference>
<evidence type="ECO:0000313" key="2">
    <source>
        <dbReference type="Proteomes" id="UP001652624"/>
    </source>
</evidence>
<dbReference type="PANTHER" id="PTHR23232">
    <property type="entry name" value="KRAB DOMAIN C2H2 ZINC FINGER"/>
    <property type="match status" value="1"/>
</dbReference>
<dbReference type="InterPro" id="IPR036051">
    <property type="entry name" value="KRAB_dom_sf"/>
</dbReference>
<organism evidence="2 3">
    <name type="scientific">Erinaceus europaeus</name>
    <name type="common">Western European hedgehog</name>
    <dbReference type="NCBI Taxonomy" id="9365"/>
    <lineage>
        <taxon>Eukaryota</taxon>
        <taxon>Metazoa</taxon>
        <taxon>Chordata</taxon>
        <taxon>Craniata</taxon>
        <taxon>Vertebrata</taxon>
        <taxon>Euteleostomi</taxon>
        <taxon>Mammalia</taxon>
        <taxon>Eutheria</taxon>
        <taxon>Laurasiatheria</taxon>
        <taxon>Eulipotyphla</taxon>
        <taxon>Erinaceidae</taxon>
        <taxon>Erinaceinae</taxon>
        <taxon>Erinaceus</taxon>
    </lineage>
</organism>
<dbReference type="CDD" id="cd07765">
    <property type="entry name" value="KRAB_A-box"/>
    <property type="match status" value="2"/>
</dbReference>
<sequence>MEKHHPCCEGSMATDVHKEPTQGIVTFEDVAIYFSWEEWGLLDEAQKRLYCDVMLENFALLASVGYWHEVDEEEASSGQNIPVEDMSQVWKTLKYLVRTFTWEEWDHLSLDQKTIYREVMLETFASLASLGHPVTKSELICLLESKYSLCLEKRGLS</sequence>
<dbReference type="PROSITE" id="PS50805">
    <property type="entry name" value="KRAB"/>
    <property type="match status" value="2"/>
</dbReference>
<dbReference type="Proteomes" id="UP001652624">
    <property type="component" value="Chromosome 2"/>
</dbReference>
<proteinExistence type="predicted"/>
<gene>
    <name evidence="3" type="primary">LOC132536794</name>
</gene>